<sequence length="71" mass="9195">MIWLKNYIENYRNQLYWRITEEPKARLRAKFWNFSRDWRSLKNIWWLKNKINQCLLLGRKWTRDDEFIWNS</sequence>
<proteinExistence type="predicted"/>
<gene>
    <name evidence="1" type="ORF">BSTOLATCC_MIC50737</name>
</gene>
<accession>A0AAU9JTD2</accession>
<name>A0AAU9JTD2_9CILI</name>
<evidence type="ECO:0000313" key="1">
    <source>
        <dbReference type="EMBL" id="CAG9330135.1"/>
    </source>
</evidence>
<comment type="caution">
    <text evidence="1">The sequence shown here is derived from an EMBL/GenBank/DDBJ whole genome shotgun (WGS) entry which is preliminary data.</text>
</comment>
<dbReference type="Proteomes" id="UP001162131">
    <property type="component" value="Unassembled WGS sequence"/>
</dbReference>
<dbReference type="AlphaFoldDB" id="A0AAU9JTD2"/>
<protein>
    <submittedName>
        <fullName evidence="1">Uncharacterized protein</fullName>
    </submittedName>
</protein>
<reference evidence="1" key="1">
    <citation type="submission" date="2021-09" db="EMBL/GenBank/DDBJ databases">
        <authorList>
            <consortium name="AG Swart"/>
            <person name="Singh M."/>
            <person name="Singh A."/>
            <person name="Seah K."/>
            <person name="Emmerich C."/>
        </authorList>
    </citation>
    <scope>NUCLEOTIDE SEQUENCE</scope>
    <source>
        <strain evidence="1">ATCC30299</strain>
    </source>
</reference>
<keyword evidence="2" id="KW-1185">Reference proteome</keyword>
<organism evidence="1 2">
    <name type="scientific">Blepharisma stoltei</name>
    <dbReference type="NCBI Taxonomy" id="1481888"/>
    <lineage>
        <taxon>Eukaryota</taxon>
        <taxon>Sar</taxon>
        <taxon>Alveolata</taxon>
        <taxon>Ciliophora</taxon>
        <taxon>Postciliodesmatophora</taxon>
        <taxon>Heterotrichea</taxon>
        <taxon>Heterotrichida</taxon>
        <taxon>Blepharismidae</taxon>
        <taxon>Blepharisma</taxon>
    </lineage>
</organism>
<dbReference type="EMBL" id="CAJZBQ010000051">
    <property type="protein sequence ID" value="CAG9330135.1"/>
    <property type="molecule type" value="Genomic_DNA"/>
</dbReference>
<evidence type="ECO:0000313" key="2">
    <source>
        <dbReference type="Proteomes" id="UP001162131"/>
    </source>
</evidence>